<dbReference type="Gene3D" id="2.40.330.10">
    <property type="entry name" value="DNA-binding pseudobarrel domain"/>
    <property type="match status" value="1"/>
</dbReference>
<evidence type="ECO:0008006" key="8">
    <source>
        <dbReference type="Google" id="ProtNLM"/>
    </source>
</evidence>
<comment type="subcellular location">
    <subcellularLocation>
        <location evidence="1">Nucleus</location>
    </subcellularLocation>
</comment>
<name>B9SXG2_RICCO</name>
<dbReference type="GO" id="GO:0003677">
    <property type="term" value="F:DNA binding"/>
    <property type="evidence" value="ECO:0007669"/>
    <property type="project" value="UniProtKB-KW"/>
</dbReference>
<keyword evidence="7" id="KW-1185">Reference proteome</keyword>
<gene>
    <name evidence="6" type="ORF">RCOM_0321840</name>
</gene>
<dbReference type="EMBL" id="EQ974224">
    <property type="protein sequence ID" value="EEF31712.1"/>
    <property type="molecule type" value="Genomic_DNA"/>
</dbReference>
<organism evidence="6 7">
    <name type="scientific">Ricinus communis</name>
    <name type="common">Castor bean</name>
    <dbReference type="NCBI Taxonomy" id="3988"/>
    <lineage>
        <taxon>Eukaryota</taxon>
        <taxon>Viridiplantae</taxon>
        <taxon>Streptophyta</taxon>
        <taxon>Embryophyta</taxon>
        <taxon>Tracheophyta</taxon>
        <taxon>Spermatophyta</taxon>
        <taxon>Magnoliopsida</taxon>
        <taxon>eudicotyledons</taxon>
        <taxon>Gunneridae</taxon>
        <taxon>Pentapetalae</taxon>
        <taxon>rosids</taxon>
        <taxon>fabids</taxon>
        <taxon>Malpighiales</taxon>
        <taxon>Euphorbiaceae</taxon>
        <taxon>Acalyphoideae</taxon>
        <taxon>Acalypheae</taxon>
        <taxon>Ricinus</taxon>
    </lineage>
</organism>
<evidence type="ECO:0000256" key="4">
    <source>
        <dbReference type="ARBA" id="ARBA00023163"/>
    </source>
</evidence>
<proteinExistence type="predicted"/>
<sequence>MSKRIFGKELTETDVGKRLAIPISSLKSLPGFEGKHFLDLKVKYKSMEEPLEFRCSIRKKGIHPKPVFDKGWLEFVHCNDIKVGNWVCFLQEGGHGDTAKFKIEVKRKIVLLGQVIWAHVP</sequence>
<dbReference type="CDD" id="cd10017">
    <property type="entry name" value="B3_DNA"/>
    <property type="match status" value="1"/>
</dbReference>
<dbReference type="InParanoid" id="B9SXG2"/>
<evidence type="ECO:0000256" key="2">
    <source>
        <dbReference type="ARBA" id="ARBA00023015"/>
    </source>
</evidence>
<evidence type="ECO:0000256" key="5">
    <source>
        <dbReference type="ARBA" id="ARBA00023242"/>
    </source>
</evidence>
<evidence type="ECO:0000313" key="7">
    <source>
        <dbReference type="Proteomes" id="UP000008311"/>
    </source>
</evidence>
<keyword evidence="2" id="KW-0805">Transcription regulation</keyword>
<evidence type="ECO:0000256" key="1">
    <source>
        <dbReference type="ARBA" id="ARBA00004123"/>
    </source>
</evidence>
<evidence type="ECO:0000256" key="3">
    <source>
        <dbReference type="ARBA" id="ARBA00023125"/>
    </source>
</evidence>
<dbReference type="InterPro" id="IPR015300">
    <property type="entry name" value="DNA-bd_pseudobarrel_sf"/>
</dbReference>
<dbReference type="GO" id="GO:0005634">
    <property type="term" value="C:nucleus"/>
    <property type="evidence" value="ECO:0007669"/>
    <property type="project" value="UniProtKB-SubCell"/>
</dbReference>
<dbReference type="eggNOG" id="ENOG502STMU">
    <property type="taxonomic scope" value="Eukaryota"/>
</dbReference>
<evidence type="ECO:0000313" key="6">
    <source>
        <dbReference type="EMBL" id="EEF31712.1"/>
    </source>
</evidence>
<keyword evidence="3" id="KW-0238">DNA-binding</keyword>
<dbReference type="InterPro" id="IPR003340">
    <property type="entry name" value="B3_DNA-bd"/>
</dbReference>
<dbReference type="Proteomes" id="UP000008311">
    <property type="component" value="Unassembled WGS sequence"/>
</dbReference>
<dbReference type="AlphaFoldDB" id="B9SXG2"/>
<reference evidence="7" key="1">
    <citation type="journal article" date="2010" name="Nat. Biotechnol.">
        <title>Draft genome sequence of the oilseed species Ricinus communis.</title>
        <authorList>
            <person name="Chan A.P."/>
            <person name="Crabtree J."/>
            <person name="Zhao Q."/>
            <person name="Lorenzi H."/>
            <person name="Orvis J."/>
            <person name="Puiu D."/>
            <person name="Melake-Berhan A."/>
            <person name="Jones K.M."/>
            <person name="Redman J."/>
            <person name="Chen G."/>
            <person name="Cahoon E.B."/>
            <person name="Gedil M."/>
            <person name="Stanke M."/>
            <person name="Haas B.J."/>
            <person name="Wortman J.R."/>
            <person name="Fraser-Liggett C.M."/>
            <person name="Ravel J."/>
            <person name="Rabinowicz P.D."/>
        </authorList>
    </citation>
    <scope>NUCLEOTIDE SEQUENCE [LARGE SCALE GENOMIC DNA]</scope>
    <source>
        <strain evidence="7">cv. Hale</strain>
    </source>
</reference>
<protein>
    <recommendedName>
        <fullName evidence="8">TF-B3 domain-containing protein</fullName>
    </recommendedName>
</protein>
<accession>B9SXG2</accession>
<keyword evidence="4" id="KW-0804">Transcription</keyword>
<dbReference type="SUPFAM" id="SSF101936">
    <property type="entry name" value="DNA-binding pseudobarrel domain"/>
    <property type="match status" value="1"/>
</dbReference>
<keyword evidence="5" id="KW-0539">Nucleus</keyword>